<dbReference type="InterPro" id="IPR036388">
    <property type="entry name" value="WH-like_DNA-bd_sf"/>
</dbReference>
<dbReference type="InterPro" id="IPR011991">
    <property type="entry name" value="ArsR-like_HTH"/>
</dbReference>
<evidence type="ECO:0000256" key="2">
    <source>
        <dbReference type="ARBA" id="ARBA00023125"/>
    </source>
</evidence>
<keyword evidence="3" id="KW-0804">Transcription</keyword>
<evidence type="ECO:0000256" key="1">
    <source>
        <dbReference type="ARBA" id="ARBA00023015"/>
    </source>
</evidence>
<evidence type="ECO:0000313" key="6">
    <source>
        <dbReference type="Proteomes" id="UP000246569"/>
    </source>
</evidence>
<accession>A0A317MZ95</accession>
<dbReference type="Pfam" id="PF12840">
    <property type="entry name" value="HTH_20"/>
    <property type="match status" value="1"/>
</dbReference>
<dbReference type="Proteomes" id="UP000246569">
    <property type="component" value="Unassembled WGS sequence"/>
</dbReference>
<dbReference type="Gene3D" id="1.10.10.10">
    <property type="entry name" value="Winged helix-like DNA-binding domain superfamily/Winged helix DNA-binding domain"/>
    <property type="match status" value="1"/>
</dbReference>
<keyword evidence="2" id="KW-0238">DNA-binding</keyword>
<dbReference type="PANTHER" id="PTHR43132">
    <property type="entry name" value="ARSENICAL RESISTANCE OPERON REPRESSOR ARSR-RELATED"/>
    <property type="match status" value="1"/>
</dbReference>
<organism evidence="5 6">
    <name type="scientific">Plasticicumulans acidivorans</name>
    <dbReference type="NCBI Taxonomy" id="886464"/>
    <lineage>
        <taxon>Bacteria</taxon>
        <taxon>Pseudomonadati</taxon>
        <taxon>Pseudomonadota</taxon>
        <taxon>Gammaproteobacteria</taxon>
        <taxon>Candidatus Competibacteraceae</taxon>
        <taxon>Plasticicumulans</taxon>
    </lineage>
</organism>
<reference evidence="5 6" key="1">
    <citation type="submission" date="2018-05" db="EMBL/GenBank/DDBJ databases">
        <title>Genomic Encyclopedia of Type Strains, Phase IV (KMG-IV): sequencing the most valuable type-strain genomes for metagenomic binning, comparative biology and taxonomic classification.</title>
        <authorList>
            <person name="Goeker M."/>
        </authorList>
    </citation>
    <scope>NUCLEOTIDE SEQUENCE [LARGE SCALE GENOMIC DNA]</scope>
    <source>
        <strain evidence="5 6">DSM 23606</strain>
    </source>
</reference>
<dbReference type="PRINTS" id="PR00778">
    <property type="entry name" value="HTHARSR"/>
</dbReference>
<dbReference type="SMART" id="SM00418">
    <property type="entry name" value="HTH_ARSR"/>
    <property type="match status" value="1"/>
</dbReference>
<feature type="domain" description="HTH arsR-type" evidence="4">
    <location>
        <begin position="2"/>
        <end position="99"/>
    </location>
</feature>
<keyword evidence="1" id="KW-0805">Transcription regulation</keyword>
<dbReference type="EMBL" id="QGTJ01000001">
    <property type="protein sequence ID" value="PWV65527.1"/>
    <property type="molecule type" value="Genomic_DNA"/>
</dbReference>
<gene>
    <name evidence="5" type="ORF">C7443_10110</name>
</gene>
<dbReference type="GO" id="GO:0003677">
    <property type="term" value="F:DNA binding"/>
    <property type="evidence" value="ECO:0007669"/>
    <property type="project" value="UniProtKB-KW"/>
</dbReference>
<dbReference type="GO" id="GO:0003700">
    <property type="term" value="F:DNA-binding transcription factor activity"/>
    <property type="evidence" value="ECO:0007669"/>
    <property type="project" value="InterPro"/>
</dbReference>
<dbReference type="CDD" id="cd00090">
    <property type="entry name" value="HTH_ARSR"/>
    <property type="match status" value="1"/>
</dbReference>
<dbReference type="PANTHER" id="PTHR43132:SF2">
    <property type="entry name" value="ARSENICAL RESISTANCE OPERON REPRESSOR ARSR-RELATED"/>
    <property type="match status" value="1"/>
</dbReference>
<dbReference type="InterPro" id="IPR001845">
    <property type="entry name" value="HTH_ArsR_DNA-bd_dom"/>
</dbReference>
<evidence type="ECO:0000313" key="5">
    <source>
        <dbReference type="EMBL" id="PWV65527.1"/>
    </source>
</evidence>
<dbReference type="PROSITE" id="PS50987">
    <property type="entry name" value="HTH_ARSR_2"/>
    <property type="match status" value="1"/>
</dbReference>
<comment type="caution">
    <text evidence="5">The sequence shown here is derived from an EMBL/GenBank/DDBJ whole genome shotgun (WGS) entry which is preliminary data.</text>
</comment>
<dbReference type="InterPro" id="IPR051011">
    <property type="entry name" value="Metal_resp_trans_reg"/>
</dbReference>
<dbReference type="SUPFAM" id="SSF46785">
    <property type="entry name" value="Winged helix' DNA-binding domain"/>
    <property type="match status" value="1"/>
</dbReference>
<dbReference type="AlphaFoldDB" id="A0A317MZ95"/>
<protein>
    <submittedName>
        <fullName evidence="5">ArsR family transcriptional regulator</fullName>
    </submittedName>
</protein>
<proteinExistence type="predicted"/>
<evidence type="ECO:0000259" key="4">
    <source>
        <dbReference type="PROSITE" id="PS50987"/>
    </source>
</evidence>
<evidence type="ECO:0000256" key="3">
    <source>
        <dbReference type="ARBA" id="ARBA00023163"/>
    </source>
</evidence>
<keyword evidence="6" id="KW-1185">Reference proteome</keyword>
<name>A0A317MZ95_9GAMM</name>
<dbReference type="InterPro" id="IPR036390">
    <property type="entry name" value="WH_DNA-bd_sf"/>
</dbReference>
<dbReference type="NCBIfam" id="NF033788">
    <property type="entry name" value="HTH_metalloreg"/>
    <property type="match status" value="1"/>
</dbReference>
<sequence>MLAAMDSEDAVIALSALAQGSRLDIFRLLVCAGPEGLAAGQIGERLGLAPATLSFHLKTLRQGGLLTQRRDGRSLIYAPNYQRVNALLSYLTEHCCEGDVSACDLMVVRPPDGRDR</sequence>